<dbReference type="PROSITE" id="PS50943">
    <property type="entry name" value="HTH_CROC1"/>
    <property type="match status" value="1"/>
</dbReference>
<dbReference type="GO" id="GO:0003677">
    <property type="term" value="F:DNA binding"/>
    <property type="evidence" value="ECO:0007669"/>
    <property type="project" value="UniProtKB-KW"/>
</dbReference>
<dbReference type="Proteomes" id="UP000284296">
    <property type="component" value="Unassembled WGS sequence"/>
</dbReference>
<evidence type="ECO:0000256" key="1">
    <source>
        <dbReference type="ARBA" id="ARBA00023125"/>
    </source>
</evidence>
<evidence type="ECO:0000313" key="3">
    <source>
        <dbReference type="EMBL" id="RGT83123.1"/>
    </source>
</evidence>
<dbReference type="GO" id="GO:0005829">
    <property type="term" value="C:cytosol"/>
    <property type="evidence" value="ECO:0007669"/>
    <property type="project" value="TreeGrafter"/>
</dbReference>
<proteinExistence type="predicted"/>
<dbReference type="PANTHER" id="PTHR46797">
    <property type="entry name" value="HTH-TYPE TRANSCRIPTIONAL REGULATOR"/>
    <property type="match status" value="1"/>
</dbReference>
<organism evidence="3 4">
    <name type="scientific">Agathobacter rectalis</name>
    <dbReference type="NCBI Taxonomy" id="39491"/>
    <lineage>
        <taxon>Bacteria</taxon>
        <taxon>Bacillati</taxon>
        <taxon>Bacillota</taxon>
        <taxon>Clostridia</taxon>
        <taxon>Lachnospirales</taxon>
        <taxon>Lachnospiraceae</taxon>
        <taxon>Agathobacter</taxon>
    </lineage>
</organism>
<sequence length="104" mass="12009">MEEDTMGEALRLLRIFNGYKSAELAKKLELSQSYVSELENGKKQPTMEVLDKYAKVFEMKKSTLMLFAESLEGEEIKNDKKQRIARAGMKLLKILEKVGEFEDE</sequence>
<dbReference type="AlphaFoldDB" id="A0A412Q5M8"/>
<dbReference type="Gene3D" id="1.10.260.40">
    <property type="entry name" value="lambda repressor-like DNA-binding domains"/>
    <property type="match status" value="1"/>
</dbReference>
<keyword evidence="1" id="KW-0238">DNA-binding</keyword>
<evidence type="ECO:0000313" key="4">
    <source>
        <dbReference type="Proteomes" id="UP000284296"/>
    </source>
</evidence>
<dbReference type="InterPro" id="IPR001387">
    <property type="entry name" value="Cro/C1-type_HTH"/>
</dbReference>
<dbReference type="PANTHER" id="PTHR46797:SF1">
    <property type="entry name" value="METHYLPHOSPHONATE SYNTHASE"/>
    <property type="match status" value="1"/>
</dbReference>
<accession>A0A412Q5M8</accession>
<dbReference type="InterPro" id="IPR010982">
    <property type="entry name" value="Lambda_DNA-bd_dom_sf"/>
</dbReference>
<gene>
    <name evidence="3" type="ORF">DWX06_03570</name>
</gene>
<dbReference type="CDD" id="cd00093">
    <property type="entry name" value="HTH_XRE"/>
    <property type="match status" value="1"/>
</dbReference>
<dbReference type="EMBL" id="QRXG01000004">
    <property type="protein sequence ID" value="RGT83123.1"/>
    <property type="molecule type" value="Genomic_DNA"/>
</dbReference>
<dbReference type="SMART" id="SM00530">
    <property type="entry name" value="HTH_XRE"/>
    <property type="match status" value="1"/>
</dbReference>
<dbReference type="InterPro" id="IPR050807">
    <property type="entry name" value="TransReg_Diox_bact_type"/>
</dbReference>
<dbReference type="Pfam" id="PF01381">
    <property type="entry name" value="HTH_3"/>
    <property type="match status" value="1"/>
</dbReference>
<protein>
    <submittedName>
        <fullName evidence="3">XRE family transcriptional regulator</fullName>
    </submittedName>
</protein>
<evidence type="ECO:0000259" key="2">
    <source>
        <dbReference type="PROSITE" id="PS50943"/>
    </source>
</evidence>
<dbReference type="GO" id="GO:0003700">
    <property type="term" value="F:DNA-binding transcription factor activity"/>
    <property type="evidence" value="ECO:0007669"/>
    <property type="project" value="TreeGrafter"/>
</dbReference>
<feature type="domain" description="HTH cro/C1-type" evidence="2">
    <location>
        <begin position="10"/>
        <end position="64"/>
    </location>
</feature>
<comment type="caution">
    <text evidence="3">The sequence shown here is derived from an EMBL/GenBank/DDBJ whole genome shotgun (WGS) entry which is preliminary data.</text>
</comment>
<reference evidence="3 4" key="1">
    <citation type="submission" date="2018-08" db="EMBL/GenBank/DDBJ databases">
        <title>A genome reference for cultivated species of the human gut microbiota.</title>
        <authorList>
            <person name="Zou Y."/>
            <person name="Xue W."/>
            <person name="Luo G."/>
        </authorList>
    </citation>
    <scope>NUCLEOTIDE SEQUENCE [LARGE SCALE GENOMIC DNA]</scope>
    <source>
        <strain evidence="3 4">AF18-16LB</strain>
    </source>
</reference>
<dbReference type="SUPFAM" id="SSF47413">
    <property type="entry name" value="lambda repressor-like DNA-binding domains"/>
    <property type="match status" value="1"/>
</dbReference>
<name>A0A412Q5M8_9FIRM</name>